<sequence length="168" mass="19727">MKKIYRRPIKQMPQWGVWISPMIGMFVIFIIGFACITPTGFKLYASIFLPAIALISVARGIKLFYNQYYIEVWDDRIVFVHVIRQAIRKEFFFDDIANCSLKAYRGLDRTYGIVMQTKHGDKYRYLIDNIAPKDFREITKGLQHTGILVITEFKDENNKKEETSDRKG</sequence>
<keyword evidence="1" id="KW-0472">Membrane</keyword>
<comment type="caution">
    <text evidence="2">The sequence shown here is derived from an EMBL/GenBank/DDBJ whole genome shotgun (WGS) entry which is preliminary data.</text>
</comment>
<name>A0A9D1V1J6_9BACT</name>
<feature type="transmembrane region" description="Helical" evidence="1">
    <location>
        <begin position="15"/>
        <end position="37"/>
    </location>
</feature>
<organism evidence="2 3">
    <name type="scientific">Candidatus Odoribacter faecigallinarum</name>
    <dbReference type="NCBI Taxonomy" id="2838706"/>
    <lineage>
        <taxon>Bacteria</taxon>
        <taxon>Pseudomonadati</taxon>
        <taxon>Bacteroidota</taxon>
        <taxon>Bacteroidia</taxon>
        <taxon>Bacteroidales</taxon>
        <taxon>Odoribacteraceae</taxon>
        <taxon>Odoribacter</taxon>
    </lineage>
</organism>
<evidence type="ECO:0000313" key="3">
    <source>
        <dbReference type="Proteomes" id="UP000824202"/>
    </source>
</evidence>
<accession>A0A9D1V1J6</accession>
<protein>
    <submittedName>
        <fullName evidence="2">Uncharacterized protein</fullName>
    </submittedName>
</protein>
<dbReference type="AlphaFoldDB" id="A0A9D1V1J6"/>
<feature type="transmembrane region" description="Helical" evidence="1">
    <location>
        <begin position="43"/>
        <end position="61"/>
    </location>
</feature>
<reference evidence="2" key="1">
    <citation type="journal article" date="2021" name="PeerJ">
        <title>Extensive microbial diversity within the chicken gut microbiome revealed by metagenomics and culture.</title>
        <authorList>
            <person name="Gilroy R."/>
            <person name="Ravi A."/>
            <person name="Getino M."/>
            <person name="Pursley I."/>
            <person name="Horton D.L."/>
            <person name="Alikhan N.F."/>
            <person name="Baker D."/>
            <person name="Gharbi K."/>
            <person name="Hall N."/>
            <person name="Watson M."/>
            <person name="Adriaenssens E.M."/>
            <person name="Foster-Nyarko E."/>
            <person name="Jarju S."/>
            <person name="Secka A."/>
            <person name="Antonio M."/>
            <person name="Oren A."/>
            <person name="Chaudhuri R.R."/>
            <person name="La Ragione R."/>
            <person name="Hildebrand F."/>
            <person name="Pallen M.J."/>
        </authorList>
    </citation>
    <scope>NUCLEOTIDE SEQUENCE</scope>
    <source>
        <strain evidence="2">23274</strain>
    </source>
</reference>
<evidence type="ECO:0000256" key="1">
    <source>
        <dbReference type="SAM" id="Phobius"/>
    </source>
</evidence>
<reference evidence="2" key="2">
    <citation type="submission" date="2021-04" db="EMBL/GenBank/DDBJ databases">
        <authorList>
            <person name="Gilroy R."/>
        </authorList>
    </citation>
    <scope>NUCLEOTIDE SEQUENCE</scope>
    <source>
        <strain evidence="2">23274</strain>
    </source>
</reference>
<evidence type="ECO:0000313" key="2">
    <source>
        <dbReference type="EMBL" id="HIX04372.1"/>
    </source>
</evidence>
<proteinExistence type="predicted"/>
<gene>
    <name evidence="2" type="ORF">H9863_09720</name>
</gene>
<dbReference type="PROSITE" id="PS51257">
    <property type="entry name" value="PROKAR_LIPOPROTEIN"/>
    <property type="match status" value="1"/>
</dbReference>
<keyword evidence="1" id="KW-1133">Transmembrane helix</keyword>
<keyword evidence="1" id="KW-0812">Transmembrane</keyword>
<dbReference type="Proteomes" id="UP000824202">
    <property type="component" value="Unassembled WGS sequence"/>
</dbReference>
<dbReference type="EMBL" id="DXFT01000190">
    <property type="protein sequence ID" value="HIX04372.1"/>
    <property type="molecule type" value="Genomic_DNA"/>
</dbReference>